<dbReference type="EMBL" id="JACIIX010000003">
    <property type="protein sequence ID" value="MBB6209904.1"/>
    <property type="molecule type" value="Genomic_DNA"/>
</dbReference>
<dbReference type="PROSITE" id="PS51352">
    <property type="entry name" value="THIOREDOXIN_2"/>
    <property type="match status" value="1"/>
</dbReference>
<evidence type="ECO:0000259" key="5">
    <source>
        <dbReference type="PROSITE" id="PS51352"/>
    </source>
</evidence>
<dbReference type="SUPFAM" id="SSF52833">
    <property type="entry name" value="Thioredoxin-like"/>
    <property type="match status" value="1"/>
</dbReference>
<keyword evidence="2 3" id="KW-0186">Copper</keyword>
<dbReference type="InterPro" id="IPR013766">
    <property type="entry name" value="Thioredoxin_domain"/>
</dbReference>
<comment type="similarity">
    <text evidence="1">Belongs to the SCO1/2 family.</text>
</comment>
<dbReference type="FunFam" id="3.40.30.10:FF:000013">
    <property type="entry name" value="Blast:Protein SCO1 homolog, mitochondrial"/>
    <property type="match status" value="1"/>
</dbReference>
<evidence type="ECO:0000256" key="2">
    <source>
        <dbReference type="ARBA" id="ARBA00023008"/>
    </source>
</evidence>
<dbReference type="CDD" id="cd02968">
    <property type="entry name" value="SCO"/>
    <property type="match status" value="1"/>
</dbReference>
<feature type="domain" description="Thioredoxin" evidence="5">
    <location>
        <begin position="30"/>
        <end position="199"/>
    </location>
</feature>
<gene>
    <name evidence="6" type="ORF">FHS48_001312</name>
</gene>
<organism evidence="6 7">
    <name type="scientific">Novispirillum itersonii</name>
    <name type="common">Aquaspirillum itersonii</name>
    <dbReference type="NCBI Taxonomy" id="189"/>
    <lineage>
        <taxon>Bacteria</taxon>
        <taxon>Pseudomonadati</taxon>
        <taxon>Pseudomonadota</taxon>
        <taxon>Alphaproteobacteria</taxon>
        <taxon>Rhodospirillales</taxon>
        <taxon>Novispirillaceae</taxon>
        <taxon>Novispirillum</taxon>
    </lineage>
</organism>
<sequence>MKPLQVILIVIAVAAVALGLRFAPGFLEKNEATALGGPFTMTATTGTGTTGKTVTQETYKGKYMLIYFGYTYCPDVCPTGLTTLSQALNSLPAAKADKIQPLFVTVDPARDTLEQMTAYVAAFHPRLVGLVGTADQTAAIAKAYRVYYAKEKGKENDTEGYLVDHSAITYLMGPDGRFLSYFGHDTTPEEMAKKLAAAL</sequence>
<dbReference type="InterPro" id="IPR003782">
    <property type="entry name" value="SCO1/SenC"/>
</dbReference>
<evidence type="ECO:0000313" key="7">
    <source>
        <dbReference type="Proteomes" id="UP000544872"/>
    </source>
</evidence>
<accession>A0A7W9ZH01</accession>
<reference evidence="6 7" key="1">
    <citation type="submission" date="2020-08" db="EMBL/GenBank/DDBJ databases">
        <title>Genomic Encyclopedia of Type Strains, Phase IV (KMG-IV): sequencing the most valuable type-strain genomes for metagenomic binning, comparative biology and taxonomic classification.</title>
        <authorList>
            <person name="Goeker M."/>
        </authorList>
    </citation>
    <scope>NUCLEOTIDE SEQUENCE [LARGE SCALE GENOMIC DNA]</scope>
    <source>
        <strain evidence="6 7">DSM 11590</strain>
    </source>
</reference>
<dbReference type="Gene3D" id="3.40.30.10">
    <property type="entry name" value="Glutaredoxin"/>
    <property type="match status" value="1"/>
</dbReference>
<dbReference type="GO" id="GO:0046872">
    <property type="term" value="F:metal ion binding"/>
    <property type="evidence" value="ECO:0007669"/>
    <property type="project" value="UniProtKB-KW"/>
</dbReference>
<dbReference type="PANTHER" id="PTHR12151:SF25">
    <property type="entry name" value="LINALOOL DEHYDRATASE_ISOMERASE DOMAIN-CONTAINING PROTEIN"/>
    <property type="match status" value="1"/>
</dbReference>
<keyword evidence="4" id="KW-1015">Disulfide bond</keyword>
<dbReference type="InterPro" id="IPR036249">
    <property type="entry name" value="Thioredoxin-like_sf"/>
</dbReference>
<dbReference type="AlphaFoldDB" id="A0A7W9ZH01"/>
<protein>
    <submittedName>
        <fullName evidence="6">Protein SCO1/2</fullName>
    </submittedName>
</protein>
<dbReference type="Pfam" id="PF02630">
    <property type="entry name" value="SCO1-SenC"/>
    <property type="match status" value="1"/>
</dbReference>
<keyword evidence="7" id="KW-1185">Reference proteome</keyword>
<dbReference type="RefSeq" id="WP_184262536.1">
    <property type="nucleotide sequence ID" value="NZ_JACIIX010000003.1"/>
</dbReference>
<feature type="disulfide bond" description="Redox-active" evidence="4">
    <location>
        <begin position="73"/>
        <end position="77"/>
    </location>
</feature>
<feature type="binding site" evidence="3">
    <location>
        <position position="165"/>
    </location>
    <ligand>
        <name>Cu cation</name>
        <dbReference type="ChEBI" id="CHEBI:23378"/>
    </ligand>
</feature>
<comment type="caution">
    <text evidence="6">The sequence shown here is derived from an EMBL/GenBank/DDBJ whole genome shotgun (WGS) entry which is preliminary data.</text>
</comment>
<evidence type="ECO:0000256" key="1">
    <source>
        <dbReference type="ARBA" id="ARBA00010996"/>
    </source>
</evidence>
<evidence type="ECO:0000256" key="4">
    <source>
        <dbReference type="PIRSR" id="PIRSR603782-2"/>
    </source>
</evidence>
<dbReference type="PANTHER" id="PTHR12151">
    <property type="entry name" value="ELECTRON TRANSPORT PROTIN SCO1/SENC FAMILY MEMBER"/>
    <property type="match status" value="1"/>
</dbReference>
<keyword evidence="3" id="KW-0479">Metal-binding</keyword>
<evidence type="ECO:0000256" key="3">
    <source>
        <dbReference type="PIRSR" id="PIRSR603782-1"/>
    </source>
</evidence>
<evidence type="ECO:0000313" key="6">
    <source>
        <dbReference type="EMBL" id="MBB6209904.1"/>
    </source>
</evidence>
<feature type="binding site" evidence="3">
    <location>
        <position position="77"/>
    </location>
    <ligand>
        <name>Cu cation</name>
        <dbReference type="ChEBI" id="CHEBI:23378"/>
    </ligand>
</feature>
<proteinExistence type="inferred from homology"/>
<dbReference type="Proteomes" id="UP000544872">
    <property type="component" value="Unassembled WGS sequence"/>
</dbReference>
<feature type="binding site" evidence="3">
    <location>
        <position position="73"/>
    </location>
    <ligand>
        <name>Cu cation</name>
        <dbReference type="ChEBI" id="CHEBI:23378"/>
    </ligand>
</feature>
<name>A0A7W9ZH01_NOVIT</name>